<dbReference type="InParanoid" id="F6HW86"/>
<sequence>MDATTKFEKLITNKKDIEGLSTTTLGLVPQKAASKGHENAIVENGPRILTLDDSCFLSVMQQEELLMFGIVMSDSIVSKILLVIQFHTSILIHILLHMKNLVVHG</sequence>
<dbReference type="PaxDb" id="29760-VIT_18s0166g00140.t01"/>
<dbReference type="Proteomes" id="UP000009183">
    <property type="component" value="Chromosome 18"/>
</dbReference>
<evidence type="ECO:0000313" key="2">
    <source>
        <dbReference type="EMBL" id="CCB58950.1"/>
    </source>
</evidence>
<accession>F6HW86</accession>
<keyword evidence="1" id="KW-1133">Transmembrane helix</keyword>
<dbReference type="HOGENOM" id="CLU_2241552_0_0_1"/>
<feature type="transmembrane region" description="Helical" evidence="1">
    <location>
        <begin position="76"/>
        <end position="96"/>
    </location>
</feature>
<dbReference type="eggNOG" id="KOG2089">
    <property type="taxonomic scope" value="Eukaryota"/>
</dbReference>
<evidence type="ECO:0000313" key="3">
    <source>
        <dbReference type="Proteomes" id="UP000009183"/>
    </source>
</evidence>
<proteinExistence type="predicted"/>
<dbReference type="EMBL" id="FN596264">
    <property type="protein sequence ID" value="CCB58950.1"/>
    <property type="molecule type" value="Genomic_DNA"/>
</dbReference>
<protein>
    <submittedName>
        <fullName evidence="2">Uncharacterized protein</fullName>
    </submittedName>
</protein>
<name>F6HW86_VITVI</name>
<organism evidence="2 3">
    <name type="scientific">Vitis vinifera</name>
    <name type="common">Grape</name>
    <dbReference type="NCBI Taxonomy" id="29760"/>
    <lineage>
        <taxon>Eukaryota</taxon>
        <taxon>Viridiplantae</taxon>
        <taxon>Streptophyta</taxon>
        <taxon>Embryophyta</taxon>
        <taxon>Tracheophyta</taxon>
        <taxon>Spermatophyta</taxon>
        <taxon>Magnoliopsida</taxon>
        <taxon>eudicotyledons</taxon>
        <taxon>Gunneridae</taxon>
        <taxon>Pentapetalae</taxon>
        <taxon>rosids</taxon>
        <taxon>Vitales</taxon>
        <taxon>Vitaceae</taxon>
        <taxon>Viteae</taxon>
        <taxon>Vitis</taxon>
    </lineage>
</organism>
<dbReference type="AlphaFoldDB" id="F6HW86"/>
<reference evidence="3" key="1">
    <citation type="journal article" date="2007" name="Nature">
        <title>The grapevine genome sequence suggests ancestral hexaploidization in major angiosperm phyla.</title>
        <authorList>
            <consortium name="The French-Italian Public Consortium for Grapevine Genome Characterization."/>
            <person name="Jaillon O."/>
            <person name="Aury J.-M."/>
            <person name="Noel B."/>
            <person name="Policriti A."/>
            <person name="Clepet C."/>
            <person name="Casagrande A."/>
            <person name="Choisne N."/>
            <person name="Aubourg S."/>
            <person name="Vitulo N."/>
            <person name="Jubin C."/>
            <person name="Vezzi A."/>
            <person name="Legeai F."/>
            <person name="Hugueney P."/>
            <person name="Dasilva C."/>
            <person name="Horner D."/>
            <person name="Mica E."/>
            <person name="Jublot D."/>
            <person name="Poulain J."/>
            <person name="Bruyere C."/>
            <person name="Billault A."/>
            <person name="Segurens B."/>
            <person name="Gouyvenoux M."/>
            <person name="Ugarte E."/>
            <person name="Cattonaro F."/>
            <person name="Anthouard V."/>
            <person name="Vico V."/>
            <person name="Del Fabbro C."/>
            <person name="Alaux M."/>
            <person name="Di Gaspero G."/>
            <person name="Dumas V."/>
            <person name="Felice N."/>
            <person name="Paillard S."/>
            <person name="Juman I."/>
            <person name="Moroldo M."/>
            <person name="Scalabrin S."/>
            <person name="Canaguier A."/>
            <person name="Le Clainche I."/>
            <person name="Malacrida G."/>
            <person name="Durand E."/>
            <person name="Pesole G."/>
            <person name="Laucou V."/>
            <person name="Chatelet P."/>
            <person name="Merdinoglu D."/>
            <person name="Delledonne M."/>
            <person name="Pezzotti M."/>
            <person name="Lecharny A."/>
            <person name="Scarpelli C."/>
            <person name="Artiguenave F."/>
            <person name="Pe M.E."/>
            <person name="Valle G."/>
            <person name="Morgante M."/>
            <person name="Caboche M."/>
            <person name="Adam-Blondon A.-F."/>
            <person name="Weissenbach J."/>
            <person name="Quetier F."/>
            <person name="Wincker P."/>
        </authorList>
    </citation>
    <scope>NUCLEOTIDE SEQUENCE [LARGE SCALE GENOMIC DNA]</scope>
    <source>
        <strain evidence="3">cv. Pinot noir / PN40024</strain>
    </source>
</reference>
<keyword evidence="1" id="KW-0812">Transmembrane</keyword>
<keyword evidence="3" id="KW-1185">Reference proteome</keyword>
<gene>
    <name evidence="2" type="ordered locus">VIT_18s0166g00140</name>
</gene>
<dbReference type="OrthoDB" id="1001167at2759"/>
<keyword evidence="1" id="KW-0472">Membrane</keyword>
<evidence type="ECO:0000256" key="1">
    <source>
        <dbReference type="SAM" id="Phobius"/>
    </source>
</evidence>